<dbReference type="EMBL" id="WBVS01000001">
    <property type="protein sequence ID" value="KAB7789344.1"/>
    <property type="molecule type" value="Genomic_DNA"/>
</dbReference>
<name>A0A6I1GCJ2_9BIFI</name>
<sequence>MAGLLVVVQRGATTNKLGDVIVAKSVSYEKRTNECGFIYRV</sequence>
<comment type="caution">
    <text evidence="1">The sequence shown here is derived from an EMBL/GenBank/DDBJ whole genome shotgun (WGS) entry which is preliminary data.</text>
</comment>
<organism evidence="1 2">
    <name type="scientific">Bifidobacterium cebidarum</name>
    <dbReference type="NCBI Taxonomy" id="2650773"/>
    <lineage>
        <taxon>Bacteria</taxon>
        <taxon>Bacillati</taxon>
        <taxon>Actinomycetota</taxon>
        <taxon>Actinomycetes</taxon>
        <taxon>Bifidobacteriales</taxon>
        <taxon>Bifidobacteriaceae</taxon>
        <taxon>Bifidobacterium</taxon>
    </lineage>
</organism>
<keyword evidence="2" id="KW-1185">Reference proteome</keyword>
<dbReference type="AlphaFoldDB" id="A0A6I1GCJ2"/>
<proteinExistence type="predicted"/>
<protein>
    <submittedName>
        <fullName evidence="1">Uncharacterized protein</fullName>
    </submittedName>
</protein>
<gene>
    <name evidence="1" type="ORF">F7D08_0296</name>
</gene>
<evidence type="ECO:0000313" key="2">
    <source>
        <dbReference type="Proteomes" id="UP000468413"/>
    </source>
</evidence>
<dbReference type="Proteomes" id="UP000468413">
    <property type="component" value="Unassembled WGS sequence"/>
</dbReference>
<evidence type="ECO:0000313" key="1">
    <source>
        <dbReference type="EMBL" id="KAB7789344.1"/>
    </source>
</evidence>
<accession>A0A6I1GCJ2</accession>
<reference evidence="1 2" key="1">
    <citation type="submission" date="2019-09" db="EMBL/GenBank/DDBJ databases">
        <title>Characterization of the phylogenetic diversity of two novel species belonging to the genus Bifidobacterium: Bifidobacterium cebidarum sp. nov. and Bifidobacterium leontopitheci sp. nov.</title>
        <authorList>
            <person name="Lugli G.A."/>
            <person name="Duranti S."/>
            <person name="Milani C."/>
            <person name="Turroni F."/>
            <person name="Ventura M."/>
        </authorList>
    </citation>
    <scope>NUCLEOTIDE SEQUENCE [LARGE SCALE GENOMIC DNA]</scope>
    <source>
        <strain evidence="1 2">LMG 31469</strain>
    </source>
</reference>